<dbReference type="SUPFAM" id="SSF47240">
    <property type="entry name" value="Ferritin-like"/>
    <property type="match status" value="1"/>
</dbReference>
<dbReference type="Proteomes" id="UP000597507">
    <property type="component" value="Unassembled WGS sequence"/>
</dbReference>
<comment type="similarity">
    <text evidence="1 2">Belongs to the Dps family.</text>
</comment>
<dbReference type="EMBL" id="BMKS01000002">
    <property type="protein sequence ID" value="GGG22529.1"/>
    <property type="molecule type" value="Genomic_DNA"/>
</dbReference>
<sequence>MPKGASATADAAAGRPHHRTLNDTPDNAKKVSIGVLQACLTDTVDLYNATRQAHWNVKGPHFGHLHELFEKFYTQLAAGADDLAERIVTLGGTAVGTTQALAQGTRLEPYPTDLYDGLGHVKALSQRYAQVAKALREGIGQTDEAGDADTADLLTEQSRAVDKMLWMLEAHLQARD</sequence>
<evidence type="ECO:0000313" key="5">
    <source>
        <dbReference type="EMBL" id="GGG22529.1"/>
    </source>
</evidence>
<dbReference type="NCBIfam" id="NF006975">
    <property type="entry name" value="PRK09448.1"/>
    <property type="match status" value="1"/>
</dbReference>
<comment type="caution">
    <text evidence="5">The sequence shown here is derived from an EMBL/GenBank/DDBJ whole genome shotgun (WGS) entry which is preliminary data.</text>
</comment>
<feature type="compositionally biased region" description="Low complexity" evidence="3">
    <location>
        <begin position="1"/>
        <end position="13"/>
    </location>
</feature>
<feature type="domain" description="Ferritin/DPS" evidence="4">
    <location>
        <begin position="36"/>
        <end position="173"/>
    </location>
</feature>
<dbReference type="PIRSF" id="PIRSF005900">
    <property type="entry name" value="Dps"/>
    <property type="match status" value="1"/>
</dbReference>
<dbReference type="PRINTS" id="PR01346">
    <property type="entry name" value="HELNAPAPROT"/>
</dbReference>
<dbReference type="InterPro" id="IPR002177">
    <property type="entry name" value="DPS_DNA-bd"/>
</dbReference>
<dbReference type="GO" id="GO:0008199">
    <property type="term" value="F:ferric iron binding"/>
    <property type="evidence" value="ECO:0007669"/>
    <property type="project" value="InterPro"/>
</dbReference>
<dbReference type="InterPro" id="IPR008331">
    <property type="entry name" value="Ferritin_DPS_dom"/>
</dbReference>
<dbReference type="CDD" id="cd01043">
    <property type="entry name" value="DPS"/>
    <property type="match status" value="1"/>
</dbReference>
<evidence type="ECO:0000313" key="6">
    <source>
        <dbReference type="Proteomes" id="UP000597507"/>
    </source>
</evidence>
<dbReference type="InterPro" id="IPR023188">
    <property type="entry name" value="DPS_DNA-bd_CS"/>
</dbReference>
<protein>
    <submittedName>
        <fullName evidence="5">DNA protection during starvation protein</fullName>
    </submittedName>
</protein>
<dbReference type="InterPro" id="IPR009078">
    <property type="entry name" value="Ferritin-like_SF"/>
</dbReference>
<dbReference type="RefSeq" id="WP_188898744.1">
    <property type="nucleotide sequence ID" value="NZ_BMKS01000002.1"/>
</dbReference>
<dbReference type="PROSITE" id="PS00818">
    <property type="entry name" value="DPS_1"/>
    <property type="match status" value="1"/>
</dbReference>
<dbReference type="Pfam" id="PF00210">
    <property type="entry name" value="Ferritin"/>
    <property type="match status" value="1"/>
</dbReference>
<dbReference type="PANTHER" id="PTHR42932:SF3">
    <property type="entry name" value="DNA PROTECTION DURING STARVATION PROTEIN"/>
    <property type="match status" value="1"/>
</dbReference>
<dbReference type="InterPro" id="IPR012347">
    <property type="entry name" value="Ferritin-like"/>
</dbReference>
<name>A0A8J2Z928_9PROT</name>
<evidence type="ECO:0000256" key="3">
    <source>
        <dbReference type="SAM" id="MobiDB-lite"/>
    </source>
</evidence>
<dbReference type="AlphaFoldDB" id="A0A8J2Z928"/>
<feature type="region of interest" description="Disordered" evidence="3">
    <location>
        <begin position="1"/>
        <end position="27"/>
    </location>
</feature>
<dbReference type="Gene3D" id="1.20.1260.10">
    <property type="match status" value="1"/>
</dbReference>
<organism evidence="5 6">
    <name type="scientific">Caldovatus sediminis</name>
    <dbReference type="NCBI Taxonomy" id="2041189"/>
    <lineage>
        <taxon>Bacteria</taxon>
        <taxon>Pseudomonadati</taxon>
        <taxon>Pseudomonadota</taxon>
        <taxon>Alphaproteobacteria</taxon>
        <taxon>Acetobacterales</taxon>
        <taxon>Roseomonadaceae</taxon>
        <taxon>Caldovatus</taxon>
    </lineage>
</organism>
<reference evidence="5 6" key="1">
    <citation type="journal article" date="2014" name="Int. J. Syst. Evol. Microbiol.">
        <title>Complete genome sequence of Corynebacterium casei LMG S-19264T (=DSM 44701T), isolated from a smear-ripened cheese.</title>
        <authorList>
            <consortium name="US DOE Joint Genome Institute (JGI-PGF)"/>
            <person name="Walter F."/>
            <person name="Albersmeier A."/>
            <person name="Kalinowski J."/>
            <person name="Ruckert C."/>
        </authorList>
    </citation>
    <scope>NUCLEOTIDE SEQUENCE [LARGE SCALE GENOMIC DNA]</scope>
    <source>
        <strain evidence="5 6">CGMCC 1.16330</strain>
    </source>
</reference>
<accession>A0A8J2Z928</accession>
<dbReference type="PANTHER" id="PTHR42932">
    <property type="entry name" value="GENERAL STRESS PROTEIN 20U"/>
    <property type="match status" value="1"/>
</dbReference>
<evidence type="ECO:0000256" key="1">
    <source>
        <dbReference type="ARBA" id="ARBA00009497"/>
    </source>
</evidence>
<proteinExistence type="inferred from homology"/>
<gene>
    <name evidence="5" type="primary">dps</name>
    <name evidence="5" type="ORF">GCM10010964_08340</name>
</gene>
<dbReference type="GO" id="GO:0016722">
    <property type="term" value="F:oxidoreductase activity, acting on metal ions"/>
    <property type="evidence" value="ECO:0007669"/>
    <property type="project" value="InterPro"/>
</dbReference>
<evidence type="ECO:0000259" key="4">
    <source>
        <dbReference type="Pfam" id="PF00210"/>
    </source>
</evidence>
<evidence type="ECO:0000256" key="2">
    <source>
        <dbReference type="RuleBase" id="RU003875"/>
    </source>
</evidence>
<keyword evidence="6" id="KW-1185">Reference proteome</keyword>